<dbReference type="Pfam" id="PF04894">
    <property type="entry name" value="Nre_N"/>
    <property type="match status" value="1"/>
</dbReference>
<dbReference type="HAMAP" id="MF_02096">
    <property type="entry name" value="Nre"/>
    <property type="match status" value="1"/>
</dbReference>
<evidence type="ECO:0000259" key="2">
    <source>
        <dbReference type="Pfam" id="PF04894"/>
    </source>
</evidence>
<accession>Q9HIF9</accession>
<dbReference type="InParanoid" id="Q9HIF9"/>
<feature type="domain" description="Archaeal Nre N-terminal" evidence="2">
    <location>
        <begin position="27"/>
        <end position="297"/>
    </location>
</feature>
<dbReference type="PaxDb" id="273075-Ta1380"/>
<comment type="function">
    <text evidence="1">Involved in DNA damage repair.</text>
</comment>
<evidence type="ECO:0000313" key="5">
    <source>
        <dbReference type="Proteomes" id="UP000001024"/>
    </source>
</evidence>
<keyword evidence="1" id="KW-0234">DNA repair</keyword>
<protein>
    <recommendedName>
        <fullName evidence="1">DNA repair protein</fullName>
    </recommendedName>
</protein>
<keyword evidence="1" id="KW-0227">DNA damage</keyword>
<evidence type="ECO:0000259" key="3">
    <source>
        <dbReference type="Pfam" id="PF04895"/>
    </source>
</evidence>
<dbReference type="GO" id="GO:0006281">
    <property type="term" value="P:DNA repair"/>
    <property type="evidence" value="ECO:0007669"/>
    <property type="project" value="UniProtKB-UniRule"/>
</dbReference>
<dbReference type="STRING" id="273075.gene:9572607"/>
<dbReference type="PANTHER" id="PTHR38136">
    <property type="entry name" value="DNA REPAIR PROTEIN"/>
    <property type="match status" value="1"/>
</dbReference>
<sequence>MINHMPVKAKMSIPASLCMRCRGAKRLCGLSYCPIEIEMITRSKISGRSNIKEIDGSSPPSVFVGRYGYPKVSVYPSAPPIRGDTSNLSVSASWLDMPLEEFISARLSMLRGSREFAVDAAVDPDALLQRIQEISLSKGSVDVDILLERPIDTSKIEIDDHVTPMGPASPMKTFSLDPSGTEQHIEKVYYDTDMKAKDAVMKLYENGIDIERISQSLSVGIMGEGKNRKIVPTRWSITAVDSMISDDLIEEAKQRPTIDKFLAYRMRVNGNYFMAILTPSNWIYEWGESWFPGSTWNMWGNQAEVEIDYEGYNGRKTYPDIGGCYYSSRVAVGEAFKKLGRSGGAITWREIYPGFNIPVGVWFVRENMRRLFAQKPEVFDTIDEAMNYVSEWMRVPPEKWKSNSYVYKTLKYNNLERFFSL</sequence>
<feature type="domain" description="Archaeal Nre C-terminal" evidence="3">
    <location>
        <begin position="310"/>
        <end position="418"/>
    </location>
</feature>
<dbReference type="Proteomes" id="UP000001024">
    <property type="component" value="Chromosome"/>
</dbReference>
<dbReference type="HOGENOM" id="CLU_039703_0_0_2"/>
<dbReference type="InterPro" id="IPR006979">
    <property type="entry name" value="Nre_C"/>
</dbReference>
<proteinExistence type="inferred from homology"/>
<evidence type="ECO:0000313" key="4">
    <source>
        <dbReference type="EMBL" id="CAC12501.1"/>
    </source>
</evidence>
<dbReference type="EMBL" id="AL445067">
    <property type="protein sequence ID" value="CAC12501.1"/>
    <property type="molecule type" value="Genomic_DNA"/>
</dbReference>
<comment type="caution">
    <text evidence="1">Lacks conserved residue(s) required for the propagation of feature annotation.</text>
</comment>
<evidence type="ECO:0000256" key="1">
    <source>
        <dbReference type="HAMAP-Rule" id="MF_02096"/>
    </source>
</evidence>
<reference evidence="4 5" key="1">
    <citation type="journal article" date="2000" name="Nature">
        <title>The genome sequence of the thermoacidophilic scavenger Thermoplasma acidophilum.</title>
        <authorList>
            <person name="Ruepp A."/>
            <person name="Graml W."/>
            <person name="Santos-Martinez M.L."/>
            <person name="Koretke K.K."/>
            <person name="Volker C."/>
            <person name="Mewes H.W."/>
            <person name="Frishman D."/>
            <person name="Stocker S."/>
            <person name="Lupas A.N."/>
            <person name="Baumeister W."/>
        </authorList>
    </citation>
    <scope>NUCLEOTIDE SEQUENCE [LARGE SCALE GENOMIC DNA]</scope>
    <source>
        <strain evidence="5">ATCC 25905 / DSM 1728 / JCM 9062 / NBRC 15155 / AMRC-C165</strain>
    </source>
</reference>
<comment type="similarity">
    <text evidence="1">Belongs to the Nre family.</text>
</comment>
<keyword evidence="5" id="KW-1185">Reference proteome</keyword>
<organism evidence="4 5">
    <name type="scientific">Thermoplasma acidophilum (strain ATCC 25905 / DSM 1728 / JCM 9062 / NBRC 15155 / AMRC-C165)</name>
    <dbReference type="NCBI Taxonomy" id="273075"/>
    <lineage>
        <taxon>Archaea</taxon>
        <taxon>Methanobacteriati</taxon>
        <taxon>Thermoplasmatota</taxon>
        <taxon>Thermoplasmata</taxon>
        <taxon>Thermoplasmatales</taxon>
        <taxon>Thermoplasmataceae</taxon>
        <taxon>Thermoplasma</taxon>
    </lineage>
</organism>
<name>Q9HIF9_THEAC</name>
<dbReference type="InterPro" id="IPR006978">
    <property type="entry name" value="Nre_N"/>
</dbReference>
<dbReference type="EnsemblBacteria" id="CAC12501">
    <property type="protein sequence ID" value="CAC12501"/>
    <property type="gene ID" value="CAC12501"/>
</dbReference>
<dbReference type="KEGG" id="tac:Ta1380"/>
<gene>
    <name evidence="4" type="ordered locus">Ta1380</name>
</gene>
<dbReference type="PANTHER" id="PTHR38136:SF2">
    <property type="entry name" value="DNA REPAIR PROTEIN"/>
    <property type="match status" value="1"/>
</dbReference>
<dbReference type="AlphaFoldDB" id="Q9HIF9"/>
<dbReference type="Pfam" id="PF04895">
    <property type="entry name" value="Nre_C"/>
    <property type="match status" value="1"/>
</dbReference>
<dbReference type="InterPro" id="IPR033167">
    <property type="entry name" value="Nre"/>
</dbReference>
<dbReference type="eggNOG" id="arCOG04269">
    <property type="taxonomic scope" value="Archaea"/>
</dbReference>